<dbReference type="InterPro" id="IPR047153">
    <property type="entry name" value="TRIM45/56/19-like"/>
</dbReference>
<dbReference type="OrthoDB" id="6171409at2759"/>
<evidence type="ECO:0000313" key="4">
    <source>
        <dbReference type="EMBL" id="CAG2251123.1"/>
    </source>
</evidence>
<keyword evidence="1" id="KW-0863">Zinc-finger</keyword>
<evidence type="ECO:0000256" key="1">
    <source>
        <dbReference type="PROSITE-ProRule" id="PRU00024"/>
    </source>
</evidence>
<accession>A0A8S3VBY7</accession>
<dbReference type="EMBL" id="CAJPWZ010003075">
    <property type="protein sequence ID" value="CAG2251123.1"/>
    <property type="molecule type" value="Genomic_DNA"/>
</dbReference>
<keyword evidence="1" id="KW-0862">Zinc</keyword>
<reference evidence="4" key="1">
    <citation type="submission" date="2021-03" db="EMBL/GenBank/DDBJ databases">
        <authorList>
            <person name="Bekaert M."/>
        </authorList>
    </citation>
    <scope>NUCLEOTIDE SEQUENCE</scope>
</reference>
<evidence type="ECO:0000313" key="5">
    <source>
        <dbReference type="Proteomes" id="UP000683360"/>
    </source>
</evidence>
<name>A0A8S3VBY7_MYTED</name>
<dbReference type="PANTHER" id="PTHR25462">
    <property type="entry name" value="BONUS, ISOFORM C-RELATED"/>
    <property type="match status" value="1"/>
</dbReference>
<keyword evidence="2" id="KW-0175">Coiled coil</keyword>
<protein>
    <recommendedName>
        <fullName evidence="3">B box-type domain-containing protein</fullName>
    </recommendedName>
</protein>
<evidence type="ECO:0000256" key="2">
    <source>
        <dbReference type="SAM" id="Coils"/>
    </source>
</evidence>
<gene>
    <name evidence="4" type="ORF">MEDL_62821</name>
</gene>
<dbReference type="GO" id="GO:0008270">
    <property type="term" value="F:zinc ion binding"/>
    <property type="evidence" value="ECO:0007669"/>
    <property type="project" value="UniProtKB-KW"/>
</dbReference>
<feature type="coiled-coil region" evidence="2">
    <location>
        <begin position="185"/>
        <end position="216"/>
    </location>
</feature>
<dbReference type="PROSITE" id="PS50119">
    <property type="entry name" value="ZF_BBOX"/>
    <property type="match status" value="2"/>
</dbReference>
<evidence type="ECO:0000259" key="3">
    <source>
        <dbReference type="PROSITE" id="PS50119"/>
    </source>
</evidence>
<feature type="domain" description="B box-type" evidence="3">
    <location>
        <begin position="3"/>
        <end position="51"/>
    </location>
</feature>
<dbReference type="AlphaFoldDB" id="A0A8S3VBY7"/>
<dbReference type="PANTHER" id="PTHR25462:SF296">
    <property type="entry name" value="MEIOTIC P26, ISOFORM F"/>
    <property type="match status" value="1"/>
</dbReference>
<feature type="domain" description="B box-type" evidence="3">
    <location>
        <begin position="64"/>
        <end position="92"/>
    </location>
</feature>
<keyword evidence="1" id="KW-0479">Metal-binding</keyword>
<dbReference type="Gene3D" id="3.30.160.60">
    <property type="entry name" value="Classic Zinc Finger"/>
    <property type="match status" value="1"/>
</dbReference>
<keyword evidence="5" id="KW-1185">Reference proteome</keyword>
<dbReference type="InterPro" id="IPR000315">
    <property type="entry name" value="Znf_B-box"/>
</dbReference>
<comment type="caution">
    <text evidence="4">The sequence shown here is derived from an EMBL/GenBank/DDBJ whole genome shotgun (WGS) entry which is preliminary data.</text>
</comment>
<proteinExistence type="predicted"/>
<sequence length="438" mass="50309">MAQNSLKCQFCKISLEVKWKCKTCDVIFCDSCRLNIHAILKNSHEHDVMDFKDTERNCSDNVDLKSIPCSTHLEQSCLIYCRNCDKSLCSSCLIYPSDQIELTRIYHLRRESLDELKQQIENTLPFFEAKSAEFRSLDSKLLSQHRQISQEISDRQNDLNTTLSNEASELLRKLNSFWNPNNNPVTQQKERLETIEEDLKQRRDDLEDALEASSASSIFPVFETINKDLPAQITVQVKTSYLIYIESRSNDSFFGSIIEIPTFKLAHTFAIRLPDISAIVTLNEETCVLYTRQRNQTFDRSTRVVDMTAYRGNILISDVSIGNEIMHICHSVSQTEFTSIGNLHPCGVHTAKDIILVGYCSSYHRNDKSGIMILDLTGKEIRRFECTAKNEGRLFTYPAKITTNINNDICVVDYQSFYSEKNQHNMVNVIHMNQGMGE</sequence>
<dbReference type="Proteomes" id="UP000683360">
    <property type="component" value="Unassembled WGS sequence"/>
</dbReference>
<organism evidence="4 5">
    <name type="scientific">Mytilus edulis</name>
    <name type="common">Blue mussel</name>
    <dbReference type="NCBI Taxonomy" id="6550"/>
    <lineage>
        <taxon>Eukaryota</taxon>
        <taxon>Metazoa</taxon>
        <taxon>Spiralia</taxon>
        <taxon>Lophotrochozoa</taxon>
        <taxon>Mollusca</taxon>
        <taxon>Bivalvia</taxon>
        <taxon>Autobranchia</taxon>
        <taxon>Pteriomorphia</taxon>
        <taxon>Mytilida</taxon>
        <taxon>Mytiloidea</taxon>
        <taxon>Mytilidae</taxon>
        <taxon>Mytilinae</taxon>
        <taxon>Mytilus</taxon>
    </lineage>
</organism>